<evidence type="ECO:0000313" key="2">
    <source>
        <dbReference type="Proteomes" id="UP001567538"/>
    </source>
</evidence>
<protein>
    <recommendedName>
        <fullName evidence="3">Plastid movement impaired 2</fullName>
    </recommendedName>
</protein>
<dbReference type="PANTHER" id="PTHR33148:SF6">
    <property type="entry name" value="DUF4228 DOMAIN-CONTAINING PROTEIN"/>
    <property type="match status" value="1"/>
</dbReference>
<accession>A0ABD1G1N2</accession>
<name>A0ABD1G1N2_SALDI</name>
<reference evidence="1 2" key="1">
    <citation type="submission" date="2024-06" db="EMBL/GenBank/DDBJ databases">
        <title>A chromosome level genome sequence of Diviner's sage (Salvia divinorum).</title>
        <authorList>
            <person name="Ford S.A."/>
            <person name="Ro D.-K."/>
            <person name="Ness R.W."/>
            <person name="Phillips M.A."/>
        </authorList>
    </citation>
    <scope>NUCLEOTIDE SEQUENCE [LARGE SCALE GENOMIC DNA]</scope>
    <source>
        <strain evidence="1">SAF-2024a</strain>
        <tissue evidence="1">Leaf</tissue>
    </source>
</reference>
<organism evidence="1 2">
    <name type="scientific">Salvia divinorum</name>
    <name type="common">Maria pastora</name>
    <name type="synonym">Diviner's sage</name>
    <dbReference type="NCBI Taxonomy" id="28513"/>
    <lineage>
        <taxon>Eukaryota</taxon>
        <taxon>Viridiplantae</taxon>
        <taxon>Streptophyta</taxon>
        <taxon>Embryophyta</taxon>
        <taxon>Tracheophyta</taxon>
        <taxon>Spermatophyta</taxon>
        <taxon>Magnoliopsida</taxon>
        <taxon>eudicotyledons</taxon>
        <taxon>Gunneridae</taxon>
        <taxon>Pentapetalae</taxon>
        <taxon>asterids</taxon>
        <taxon>lamiids</taxon>
        <taxon>Lamiales</taxon>
        <taxon>Lamiaceae</taxon>
        <taxon>Nepetoideae</taxon>
        <taxon>Mentheae</taxon>
        <taxon>Salviinae</taxon>
        <taxon>Salvia</taxon>
        <taxon>Salvia subgen. Calosphace</taxon>
    </lineage>
</organism>
<dbReference type="InterPro" id="IPR025322">
    <property type="entry name" value="PADRE_dom"/>
</dbReference>
<dbReference type="Pfam" id="PF14009">
    <property type="entry name" value="PADRE"/>
    <property type="match status" value="1"/>
</dbReference>
<proteinExistence type="predicted"/>
<dbReference type="PANTHER" id="PTHR33148">
    <property type="entry name" value="PLASTID MOVEMENT IMPAIRED PROTEIN-RELATED"/>
    <property type="match status" value="1"/>
</dbReference>
<evidence type="ECO:0008006" key="3">
    <source>
        <dbReference type="Google" id="ProtNLM"/>
    </source>
</evidence>
<dbReference type="EMBL" id="JBEAFC010000011">
    <property type="protein sequence ID" value="KAL1536981.1"/>
    <property type="molecule type" value="Genomic_DNA"/>
</dbReference>
<sequence length="162" mass="17863">MGNGIGGAKKWAKVMKIDGQTFKVKPPATAADVLRDYSAAHVLLESERVKKHGIRALHLRPEEGLKPGKIYFLVEMPKFPEARTTRRARSLPHTGGAIERLEGLMLRQKSAVNVGSGSGSGAVRVKMTLPRAEIEKLMRDSKDEAEAGQRILEFCLQNKPLH</sequence>
<evidence type="ECO:0000313" key="1">
    <source>
        <dbReference type="EMBL" id="KAL1536981.1"/>
    </source>
</evidence>
<keyword evidence="2" id="KW-1185">Reference proteome</keyword>
<comment type="caution">
    <text evidence="1">The sequence shown here is derived from an EMBL/GenBank/DDBJ whole genome shotgun (WGS) entry which is preliminary data.</text>
</comment>
<dbReference type="Proteomes" id="UP001567538">
    <property type="component" value="Unassembled WGS sequence"/>
</dbReference>
<gene>
    <name evidence="1" type="ORF">AAHA92_29548</name>
</gene>
<dbReference type="AlphaFoldDB" id="A0ABD1G1N2"/>